<dbReference type="GO" id="GO:0016780">
    <property type="term" value="F:phosphotransferase activity, for other substituted phosphate groups"/>
    <property type="evidence" value="ECO:0007669"/>
    <property type="project" value="TreeGrafter"/>
</dbReference>
<dbReference type="KEGG" id="rbu:PG1C_13980"/>
<dbReference type="InterPro" id="IPR017464">
    <property type="entry name" value="Sugar_tfrase_EpsB_2"/>
</dbReference>
<keyword evidence="3 9" id="KW-0808">Transferase</keyword>
<evidence type="ECO:0000256" key="4">
    <source>
        <dbReference type="ARBA" id="ARBA00022692"/>
    </source>
</evidence>
<evidence type="ECO:0000256" key="3">
    <source>
        <dbReference type="ARBA" id="ARBA00022679"/>
    </source>
</evidence>
<dbReference type="InterPro" id="IPR003362">
    <property type="entry name" value="Bact_transf"/>
</dbReference>
<dbReference type="AlphaFoldDB" id="A0A0C5JBK1"/>
<organism evidence="9 10">
    <name type="scientific">Rugosibacter aromaticivorans</name>
    <dbReference type="NCBI Taxonomy" id="1565605"/>
    <lineage>
        <taxon>Bacteria</taxon>
        <taxon>Pseudomonadati</taxon>
        <taxon>Pseudomonadota</taxon>
        <taxon>Betaproteobacteria</taxon>
        <taxon>Nitrosomonadales</taxon>
        <taxon>Sterolibacteriaceae</taxon>
        <taxon>Rugosibacter</taxon>
    </lineage>
</organism>
<keyword evidence="5 7" id="KW-1133">Transmembrane helix</keyword>
<proteinExistence type="inferred from homology"/>
<evidence type="ECO:0000259" key="8">
    <source>
        <dbReference type="Pfam" id="PF02397"/>
    </source>
</evidence>
<comment type="similarity">
    <text evidence="2">Belongs to the bacterial sugar transferase family.</text>
</comment>
<dbReference type="Gene3D" id="3.40.50.720">
    <property type="entry name" value="NAD(P)-binding Rossmann-like Domain"/>
    <property type="match status" value="1"/>
</dbReference>
<dbReference type="Pfam" id="PF02397">
    <property type="entry name" value="Bac_transf"/>
    <property type="match status" value="1"/>
</dbReference>
<dbReference type="PANTHER" id="PTHR30576">
    <property type="entry name" value="COLANIC BIOSYNTHESIS UDP-GLUCOSE LIPID CARRIER TRANSFERASE"/>
    <property type="match status" value="1"/>
</dbReference>
<dbReference type="STRING" id="1565605.PG1C_13980"/>
<dbReference type="Proteomes" id="UP000061603">
    <property type="component" value="Chromosome"/>
</dbReference>
<keyword evidence="4 7" id="KW-0812">Transmembrane</keyword>
<dbReference type="EMBL" id="CP010554">
    <property type="protein sequence ID" value="AJP49240.1"/>
    <property type="molecule type" value="Genomic_DNA"/>
</dbReference>
<feature type="transmembrane region" description="Helical" evidence="7">
    <location>
        <begin position="12"/>
        <end position="34"/>
    </location>
</feature>
<evidence type="ECO:0000256" key="2">
    <source>
        <dbReference type="ARBA" id="ARBA00006464"/>
    </source>
</evidence>
<reference evidence="9 10" key="1">
    <citation type="journal article" date="2015" name="Genome Announc.">
        <title>Complete Genome Sequence of a Novel Bacterium within the Family Rhodocyclaceae That Degrades Polycyclic Aromatic Hydrocarbons.</title>
        <authorList>
            <person name="Singleton D.R."/>
            <person name="Dickey A.N."/>
            <person name="Scholl E.H."/>
            <person name="Wright F.A."/>
            <person name="Aitken M.D."/>
        </authorList>
    </citation>
    <scope>NUCLEOTIDE SEQUENCE [LARGE SCALE GENOMIC DNA]</scope>
    <source>
        <strain evidence="10">PG1-Ca6</strain>
    </source>
</reference>
<evidence type="ECO:0000313" key="9">
    <source>
        <dbReference type="EMBL" id="AJP49240.1"/>
    </source>
</evidence>
<evidence type="ECO:0000256" key="5">
    <source>
        <dbReference type="ARBA" id="ARBA00022989"/>
    </source>
</evidence>
<protein>
    <submittedName>
        <fullName evidence="9">Exopolysaccharide biosynthesis polyprenyl glycosylphosphotransferase</fullName>
    </submittedName>
</protein>
<dbReference type="GO" id="GO:0016020">
    <property type="term" value="C:membrane"/>
    <property type="evidence" value="ECO:0007669"/>
    <property type="project" value="UniProtKB-SubCell"/>
</dbReference>
<dbReference type="InterPro" id="IPR017475">
    <property type="entry name" value="EPS_sugar_tfrase"/>
</dbReference>
<evidence type="ECO:0000256" key="7">
    <source>
        <dbReference type="SAM" id="Phobius"/>
    </source>
</evidence>
<feature type="transmembrane region" description="Helical" evidence="7">
    <location>
        <begin position="46"/>
        <end position="67"/>
    </location>
</feature>
<feature type="transmembrane region" description="Helical" evidence="7">
    <location>
        <begin position="273"/>
        <end position="299"/>
    </location>
</feature>
<keyword evidence="10" id="KW-1185">Reference proteome</keyword>
<feature type="domain" description="Bacterial sugar transferase" evidence="8">
    <location>
        <begin position="271"/>
        <end position="454"/>
    </location>
</feature>
<evidence type="ECO:0000256" key="6">
    <source>
        <dbReference type="ARBA" id="ARBA00023136"/>
    </source>
</evidence>
<dbReference type="NCBIfam" id="TIGR03025">
    <property type="entry name" value="EPS_sugtrans"/>
    <property type="match status" value="1"/>
</dbReference>
<gene>
    <name evidence="9" type="ORF">PG1C_13980</name>
</gene>
<accession>A0A0C5JBK1</accession>
<evidence type="ECO:0000256" key="1">
    <source>
        <dbReference type="ARBA" id="ARBA00004141"/>
    </source>
</evidence>
<comment type="subcellular location">
    <subcellularLocation>
        <location evidence="1">Membrane</location>
        <topology evidence="1">Multi-pass membrane protein</topology>
    </subcellularLocation>
</comment>
<dbReference type="PATRIC" id="fig|1565605.3.peg.2958"/>
<sequence length="460" mass="51736">MVRIFSHWLRANTLFQMVFDLVLPCLALVLTVAWLDRGDLRSVWVALPYVLLLTLGMMVVNTLLGVYQRDSDHSVARTLARVIVCFLLAAPMAYGMVSLVPRSAAWREELELAVLLALGVMVTMRGCVVHGGFAPLLSRHIMVLGTGAEAAMVGQSLMRLSPNVRIAGFYPVRSDEAIHVAHDRILTDNLSLADATRRFKVDEIIVAVRERRTDAVSIHELLECRLAGVRVLDLSSYFERALGQVRLDSLRASWLIFGEGFRQGLVRTVVKRLFDVIAATLLLGVFWPLMLLSALLIVLESGFPIFYCQERVGQGGRLFRVVKFRSMHSDAEHDGKPRWAACNDARVTRVGRVLRRLRIDELPQLYNVLKGDMSLVGPRPERPYFVTQLTREIPFYAARHSVKPGLTGWAQVRYRYGESVEDAAQKLQYDLYYVKNHTLFLDTVILFETVGVVLTGAGAR</sequence>
<dbReference type="NCBIfam" id="TIGR03013">
    <property type="entry name" value="EpsB_2"/>
    <property type="match status" value="1"/>
</dbReference>
<feature type="transmembrane region" description="Helical" evidence="7">
    <location>
        <begin position="112"/>
        <end position="133"/>
    </location>
</feature>
<name>A0A0C5JBK1_9PROT</name>
<dbReference type="PANTHER" id="PTHR30576:SF0">
    <property type="entry name" value="UNDECAPRENYL-PHOSPHATE N-ACETYLGALACTOSAMINYL 1-PHOSPHATE TRANSFERASE-RELATED"/>
    <property type="match status" value="1"/>
</dbReference>
<feature type="transmembrane region" description="Helical" evidence="7">
    <location>
        <begin position="79"/>
        <end position="100"/>
    </location>
</feature>
<evidence type="ECO:0000313" key="10">
    <source>
        <dbReference type="Proteomes" id="UP000061603"/>
    </source>
</evidence>
<keyword evidence="6 7" id="KW-0472">Membrane</keyword>
<dbReference type="HOGENOM" id="CLU_024920_0_0_4"/>